<proteinExistence type="predicted"/>
<gene>
    <name evidence="2" type="ORF">GCM10007964_11010</name>
</gene>
<feature type="region of interest" description="Disordered" evidence="1">
    <location>
        <begin position="63"/>
        <end position="157"/>
    </location>
</feature>
<keyword evidence="3" id="KW-1185">Reference proteome</keyword>
<organism evidence="2 3">
    <name type="scientific">Sphaerisporangium melleum</name>
    <dbReference type="NCBI Taxonomy" id="321316"/>
    <lineage>
        <taxon>Bacteria</taxon>
        <taxon>Bacillati</taxon>
        <taxon>Actinomycetota</taxon>
        <taxon>Actinomycetes</taxon>
        <taxon>Streptosporangiales</taxon>
        <taxon>Streptosporangiaceae</taxon>
        <taxon>Sphaerisporangium</taxon>
    </lineage>
</organism>
<reference evidence="2" key="1">
    <citation type="journal article" date="2014" name="Int. J. Syst. Evol. Microbiol.">
        <title>Complete genome sequence of Corynebacterium casei LMG S-19264T (=DSM 44701T), isolated from a smear-ripened cheese.</title>
        <authorList>
            <consortium name="US DOE Joint Genome Institute (JGI-PGF)"/>
            <person name="Walter F."/>
            <person name="Albersmeier A."/>
            <person name="Kalinowski J."/>
            <person name="Ruckert C."/>
        </authorList>
    </citation>
    <scope>NUCLEOTIDE SEQUENCE</scope>
    <source>
        <strain evidence="2">JCM 13064</strain>
    </source>
</reference>
<feature type="compositionally biased region" description="Basic and acidic residues" evidence="1">
    <location>
        <begin position="79"/>
        <end position="95"/>
    </location>
</feature>
<name>A0A917QVR0_9ACTN</name>
<dbReference type="EMBL" id="BMNT01000005">
    <property type="protein sequence ID" value="GGK69796.1"/>
    <property type="molecule type" value="Genomic_DNA"/>
</dbReference>
<evidence type="ECO:0000256" key="1">
    <source>
        <dbReference type="SAM" id="MobiDB-lite"/>
    </source>
</evidence>
<protein>
    <submittedName>
        <fullName evidence="2">Uncharacterized protein</fullName>
    </submittedName>
</protein>
<reference evidence="2" key="2">
    <citation type="submission" date="2020-09" db="EMBL/GenBank/DDBJ databases">
        <authorList>
            <person name="Sun Q."/>
            <person name="Ohkuma M."/>
        </authorList>
    </citation>
    <scope>NUCLEOTIDE SEQUENCE</scope>
    <source>
        <strain evidence="2">JCM 13064</strain>
    </source>
</reference>
<comment type="caution">
    <text evidence="2">The sequence shown here is derived from an EMBL/GenBank/DDBJ whole genome shotgun (WGS) entry which is preliminary data.</text>
</comment>
<evidence type="ECO:0000313" key="2">
    <source>
        <dbReference type="EMBL" id="GGK69796.1"/>
    </source>
</evidence>
<dbReference type="AlphaFoldDB" id="A0A917QVR0"/>
<sequence length="157" mass="16804">MDLPEPFGPTTAVMPGSNFRAVAEAKDLKPRSVRVLRYTRRRPPRLLADRLACPGRSHLALRGTLPAQTASGVLTGADGDDRAREQAVEVHRTSGEHPQSTLGAPANPVEHASSYGGAKAGPDEKPSRVTGLMPGPYASLYGRRTGVDETRHGWEDS</sequence>
<dbReference type="Proteomes" id="UP000645217">
    <property type="component" value="Unassembled WGS sequence"/>
</dbReference>
<feature type="compositionally biased region" description="Basic and acidic residues" evidence="1">
    <location>
        <begin position="145"/>
        <end position="157"/>
    </location>
</feature>
<evidence type="ECO:0000313" key="3">
    <source>
        <dbReference type="Proteomes" id="UP000645217"/>
    </source>
</evidence>
<accession>A0A917QVR0</accession>